<protein>
    <recommendedName>
        <fullName evidence="3">HPt domain-containing protein</fullName>
    </recommendedName>
</protein>
<sequence length="106" mass="11858">MIVNMLAVSQGVKAKLRTFFTHFSEDSGSHLYGVLMLELDKLASETSQLPCSCTDDISVLLHKYKGVCRCLKIDNELLYSDAFNKVELLEGITTLQMLLKEIDGEV</sequence>
<evidence type="ECO:0000313" key="1">
    <source>
        <dbReference type="EMBL" id="ACJ27889.1"/>
    </source>
</evidence>
<evidence type="ECO:0000313" key="2">
    <source>
        <dbReference type="Proteomes" id="UP000000753"/>
    </source>
</evidence>
<name>B8CJC7_SHEPW</name>
<dbReference type="KEGG" id="swp:swp_1089"/>
<reference evidence="1 2" key="1">
    <citation type="journal article" date="2008" name="PLoS ONE">
        <title>Environmental adaptation: genomic analysis of the piezotolerant and psychrotolerant deep-sea iron reducing bacterium Shewanella piezotolerans WP3.</title>
        <authorList>
            <person name="Wang F."/>
            <person name="Wang J."/>
            <person name="Jian H."/>
            <person name="Zhang B."/>
            <person name="Li S."/>
            <person name="Wang F."/>
            <person name="Zeng X."/>
            <person name="Gao L."/>
            <person name="Bartlett D.H."/>
            <person name="Yu J."/>
            <person name="Hu S."/>
            <person name="Xiao X."/>
        </authorList>
    </citation>
    <scope>NUCLEOTIDE SEQUENCE [LARGE SCALE GENOMIC DNA]</scope>
    <source>
        <strain evidence="2">WP3 / JCM 13877</strain>
    </source>
</reference>
<keyword evidence="2" id="KW-1185">Reference proteome</keyword>
<dbReference type="HOGENOM" id="CLU_2274760_0_0_6"/>
<evidence type="ECO:0008006" key="3">
    <source>
        <dbReference type="Google" id="ProtNLM"/>
    </source>
</evidence>
<dbReference type="Proteomes" id="UP000000753">
    <property type="component" value="Chromosome"/>
</dbReference>
<gene>
    <name evidence="1" type="ordered locus">swp_1089</name>
</gene>
<accession>B8CJC7</accession>
<dbReference type="EMBL" id="CP000472">
    <property type="protein sequence ID" value="ACJ27889.1"/>
    <property type="molecule type" value="Genomic_DNA"/>
</dbReference>
<dbReference type="AlphaFoldDB" id="B8CJC7"/>
<dbReference type="RefSeq" id="WP_020911267.1">
    <property type="nucleotide sequence ID" value="NC_011566.1"/>
</dbReference>
<organism evidence="1 2">
    <name type="scientific">Shewanella piezotolerans (strain WP3 / JCM 13877)</name>
    <dbReference type="NCBI Taxonomy" id="225849"/>
    <lineage>
        <taxon>Bacteria</taxon>
        <taxon>Pseudomonadati</taxon>
        <taxon>Pseudomonadota</taxon>
        <taxon>Gammaproteobacteria</taxon>
        <taxon>Alteromonadales</taxon>
        <taxon>Shewanellaceae</taxon>
        <taxon>Shewanella</taxon>
    </lineage>
</organism>
<proteinExistence type="predicted"/>
<dbReference type="STRING" id="225849.swp_1089"/>